<organism evidence="4 5">
    <name type="scientific">Catenaria anguillulae PL171</name>
    <dbReference type="NCBI Taxonomy" id="765915"/>
    <lineage>
        <taxon>Eukaryota</taxon>
        <taxon>Fungi</taxon>
        <taxon>Fungi incertae sedis</taxon>
        <taxon>Blastocladiomycota</taxon>
        <taxon>Blastocladiomycetes</taxon>
        <taxon>Blastocladiales</taxon>
        <taxon>Catenariaceae</taxon>
        <taxon>Catenaria</taxon>
    </lineage>
</organism>
<dbReference type="InterPro" id="IPR036875">
    <property type="entry name" value="Znf_CCHC_sf"/>
</dbReference>
<keyword evidence="1" id="KW-0862">Zinc</keyword>
<evidence type="ECO:0000259" key="3">
    <source>
        <dbReference type="PROSITE" id="PS50158"/>
    </source>
</evidence>
<evidence type="ECO:0000256" key="2">
    <source>
        <dbReference type="SAM" id="Coils"/>
    </source>
</evidence>
<evidence type="ECO:0000313" key="4">
    <source>
        <dbReference type="EMBL" id="ORZ39060.1"/>
    </source>
</evidence>
<dbReference type="PROSITE" id="PS50158">
    <property type="entry name" value="ZF_CCHC"/>
    <property type="match status" value="1"/>
</dbReference>
<dbReference type="SMART" id="SM00343">
    <property type="entry name" value="ZnF_C2HC"/>
    <property type="match status" value="1"/>
</dbReference>
<dbReference type="SUPFAM" id="SSF57756">
    <property type="entry name" value="Retrovirus zinc finger-like domains"/>
    <property type="match status" value="1"/>
</dbReference>
<sequence length="354" mass="38348">MTDAMVVDAPASPITAWVGPMPHSVQQEPALAHLQRTYKVSNIVNERSLNGIRFYKVVFATQEDLASATSKSPTFFRGQFVHVLDNLQLWLNKRSAVAKNVQVLCSYKTVRRLGELLATGQALVVDNCRVRSFSRVLWHYENLEDASAAVSLGMFSANGHDLCFAASSTRLCYSCGKSGHYKSACPSKPATKNGVSGPVPVLASATSAGGTGYADAAKKAIEKVDQVDKDLRAQVAELASQVQSLKEQLARFCAQQDVLLAAIKLTQDRVGKEVEDLGARQESTAVSVRGLSADFKALGSRLDQAAAESARPLQLPVAVEDTLKKLSMDMDDVWERLDGMDEKVDAVCRAASRR</sequence>
<reference evidence="4 5" key="1">
    <citation type="submission" date="2016-07" db="EMBL/GenBank/DDBJ databases">
        <title>Pervasive Adenine N6-methylation of Active Genes in Fungi.</title>
        <authorList>
            <consortium name="DOE Joint Genome Institute"/>
            <person name="Mondo S.J."/>
            <person name="Dannebaum R.O."/>
            <person name="Kuo R.C."/>
            <person name="Labutti K."/>
            <person name="Haridas S."/>
            <person name="Kuo A."/>
            <person name="Salamov A."/>
            <person name="Ahrendt S.R."/>
            <person name="Lipzen A."/>
            <person name="Sullivan W."/>
            <person name="Andreopoulos W.B."/>
            <person name="Clum A."/>
            <person name="Lindquist E."/>
            <person name="Daum C."/>
            <person name="Ramamoorthy G.K."/>
            <person name="Gryganskyi A."/>
            <person name="Culley D."/>
            <person name="Magnuson J.K."/>
            <person name="James T.Y."/>
            <person name="O'Malley M.A."/>
            <person name="Stajich J.E."/>
            <person name="Spatafora J.W."/>
            <person name="Visel A."/>
            <person name="Grigoriev I.V."/>
        </authorList>
    </citation>
    <scope>NUCLEOTIDE SEQUENCE [LARGE SCALE GENOMIC DNA]</scope>
    <source>
        <strain evidence="4 5">PL171</strain>
    </source>
</reference>
<feature type="coiled-coil region" evidence="2">
    <location>
        <begin position="228"/>
        <end position="255"/>
    </location>
</feature>
<dbReference type="EMBL" id="MCFL01000006">
    <property type="protein sequence ID" value="ORZ39060.1"/>
    <property type="molecule type" value="Genomic_DNA"/>
</dbReference>
<name>A0A1Y2HWV8_9FUNG</name>
<keyword evidence="1" id="KW-0479">Metal-binding</keyword>
<dbReference type="GO" id="GO:0003676">
    <property type="term" value="F:nucleic acid binding"/>
    <property type="evidence" value="ECO:0007669"/>
    <property type="project" value="InterPro"/>
</dbReference>
<feature type="domain" description="CCHC-type" evidence="3">
    <location>
        <begin position="172"/>
        <end position="187"/>
    </location>
</feature>
<dbReference type="Pfam" id="PF00098">
    <property type="entry name" value="zf-CCHC"/>
    <property type="match status" value="1"/>
</dbReference>
<proteinExistence type="predicted"/>
<dbReference type="InterPro" id="IPR001878">
    <property type="entry name" value="Znf_CCHC"/>
</dbReference>
<accession>A0A1Y2HWV8</accession>
<keyword evidence="1" id="KW-0863">Zinc-finger</keyword>
<gene>
    <name evidence="4" type="ORF">BCR44DRAFT_265277</name>
</gene>
<protein>
    <recommendedName>
        <fullName evidence="3">CCHC-type domain-containing protein</fullName>
    </recommendedName>
</protein>
<dbReference type="Proteomes" id="UP000193411">
    <property type="component" value="Unassembled WGS sequence"/>
</dbReference>
<keyword evidence="5" id="KW-1185">Reference proteome</keyword>
<keyword evidence="2" id="KW-0175">Coiled coil</keyword>
<dbReference type="GO" id="GO:0008270">
    <property type="term" value="F:zinc ion binding"/>
    <property type="evidence" value="ECO:0007669"/>
    <property type="project" value="UniProtKB-KW"/>
</dbReference>
<comment type="caution">
    <text evidence="4">The sequence shown here is derived from an EMBL/GenBank/DDBJ whole genome shotgun (WGS) entry which is preliminary data.</text>
</comment>
<evidence type="ECO:0000313" key="5">
    <source>
        <dbReference type="Proteomes" id="UP000193411"/>
    </source>
</evidence>
<dbReference type="Gene3D" id="4.10.60.10">
    <property type="entry name" value="Zinc finger, CCHC-type"/>
    <property type="match status" value="1"/>
</dbReference>
<evidence type="ECO:0000256" key="1">
    <source>
        <dbReference type="PROSITE-ProRule" id="PRU00047"/>
    </source>
</evidence>
<dbReference type="AlphaFoldDB" id="A0A1Y2HWV8"/>
<dbReference type="STRING" id="765915.A0A1Y2HWV8"/>